<keyword evidence="9" id="KW-1185">Reference proteome</keyword>
<dbReference type="Pfam" id="PF00015">
    <property type="entry name" value="MCPsignal"/>
    <property type="match status" value="1"/>
</dbReference>
<feature type="signal peptide" evidence="5">
    <location>
        <begin position="1"/>
        <end position="28"/>
    </location>
</feature>
<evidence type="ECO:0000256" key="1">
    <source>
        <dbReference type="ARBA" id="ARBA00022500"/>
    </source>
</evidence>
<proteinExistence type="inferred from homology"/>
<evidence type="ECO:0000313" key="8">
    <source>
        <dbReference type="EMBL" id="MDR6532804.1"/>
    </source>
</evidence>
<keyword evidence="5" id="KW-0732">Signal</keyword>
<dbReference type="InterPro" id="IPR051310">
    <property type="entry name" value="MCP_chemotaxis"/>
</dbReference>
<reference evidence="8 9" key="1">
    <citation type="submission" date="2023-07" db="EMBL/GenBank/DDBJ databases">
        <title>Sorghum-associated microbial communities from plants grown in Nebraska, USA.</title>
        <authorList>
            <person name="Schachtman D."/>
        </authorList>
    </citation>
    <scope>NUCLEOTIDE SEQUENCE [LARGE SCALE GENOMIC DNA]</scope>
    <source>
        <strain evidence="8 9">DS2154</strain>
    </source>
</reference>
<dbReference type="Pfam" id="PF00672">
    <property type="entry name" value="HAMP"/>
    <property type="match status" value="1"/>
</dbReference>
<dbReference type="SMART" id="SM00304">
    <property type="entry name" value="HAMP"/>
    <property type="match status" value="2"/>
</dbReference>
<dbReference type="Proteomes" id="UP001262754">
    <property type="component" value="Unassembled WGS sequence"/>
</dbReference>
<keyword evidence="4" id="KW-1133">Transmembrane helix</keyword>
<name>A0ABU1N2Z2_9CAUL</name>
<evidence type="ECO:0000256" key="2">
    <source>
        <dbReference type="ARBA" id="ARBA00029447"/>
    </source>
</evidence>
<evidence type="ECO:0000259" key="6">
    <source>
        <dbReference type="PROSITE" id="PS50111"/>
    </source>
</evidence>
<keyword evidence="3" id="KW-0807">Transducer</keyword>
<gene>
    <name evidence="8" type="ORF">J2800_003564</name>
</gene>
<keyword evidence="4" id="KW-0812">Transmembrane</keyword>
<dbReference type="InterPro" id="IPR004089">
    <property type="entry name" value="MCPsignal_dom"/>
</dbReference>
<evidence type="ECO:0000259" key="7">
    <source>
        <dbReference type="PROSITE" id="PS50885"/>
    </source>
</evidence>
<comment type="similarity">
    <text evidence="2">Belongs to the methyl-accepting chemotaxis (MCP) protein family.</text>
</comment>
<dbReference type="CDD" id="cd11386">
    <property type="entry name" value="MCP_signal"/>
    <property type="match status" value="1"/>
</dbReference>
<feature type="domain" description="HAMP" evidence="7">
    <location>
        <begin position="212"/>
        <end position="265"/>
    </location>
</feature>
<organism evidence="8 9">
    <name type="scientific">Caulobacter rhizosphaerae</name>
    <dbReference type="NCBI Taxonomy" id="2010972"/>
    <lineage>
        <taxon>Bacteria</taxon>
        <taxon>Pseudomonadati</taxon>
        <taxon>Pseudomonadota</taxon>
        <taxon>Alphaproteobacteria</taxon>
        <taxon>Caulobacterales</taxon>
        <taxon>Caulobacteraceae</taxon>
        <taxon>Caulobacter</taxon>
    </lineage>
</organism>
<accession>A0ABU1N2Z2</accession>
<dbReference type="PANTHER" id="PTHR43531">
    <property type="entry name" value="PROTEIN ICFG"/>
    <property type="match status" value="1"/>
</dbReference>
<dbReference type="SUPFAM" id="SSF58104">
    <property type="entry name" value="Methyl-accepting chemotaxis protein (MCP) signaling domain"/>
    <property type="match status" value="1"/>
</dbReference>
<feature type="domain" description="Methyl-accepting transducer" evidence="6">
    <location>
        <begin position="350"/>
        <end position="579"/>
    </location>
</feature>
<keyword evidence="4" id="KW-0472">Membrane</keyword>
<evidence type="ECO:0000256" key="5">
    <source>
        <dbReference type="SAM" id="SignalP"/>
    </source>
</evidence>
<evidence type="ECO:0000256" key="3">
    <source>
        <dbReference type="PROSITE-ProRule" id="PRU00284"/>
    </source>
</evidence>
<feature type="chain" id="PRO_5046982646" evidence="5">
    <location>
        <begin position="29"/>
        <end position="612"/>
    </location>
</feature>
<feature type="transmembrane region" description="Helical" evidence="4">
    <location>
        <begin position="188"/>
        <end position="211"/>
    </location>
</feature>
<dbReference type="EMBL" id="JAVDRL010000010">
    <property type="protein sequence ID" value="MDR6532804.1"/>
    <property type="molecule type" value="Genomic_DNA"/>
</dbReference>
<dbReference type="PROSITE" id="PS50111">
    <property type="entry name" value="CHEMOTAXIS_TRANSDUC_2"/>
    <property type="match status" value="1"/>
</dbReference>
<dbReference type="RefSeq" id="WP_310033440.1">
    <property type="nucleotide sequence ID" value="NZ_JAVDRL010000010.1"/>
</dbReference>
<feature type="domain" description="HAMP" evidence="7">
    <location>
        <begin position="293"/>
        <end position="345"/>
    </location>
</feature>
<evidence type="ECO:0000256" key="4">
    <source>
        <dbReference type="SAM" id="Phobius"/>
    </source>
</evidence>
<dbReference type="PANTHER" id="PTHR43531:SF11">
    <property type="entry name" value="METHYL-ACCEPTING CHEMOTAXIS PROTEIN 3"/>
    <property type="match status" value="1"/>
</dbReference>
<dbReference type="Gene3D" id="1.10.287.950">
    <property type="entry name" value="Methyl-accepting chemotaxis protein"/>
    <property type="match status" value="1"/>
</dbReference>
<dbReference type="CDD" id="cd06225">
    <property type="entry name" value="HAMP"/>
    <property type="match status" value="1"/>
</dbReference>
<dbReference type="InterPro" id="IPR003660">
    <property type="entry name" value="HAMP_dom"/>
</dbReference>
<protein>
    <submittedName>
        <fullName evidence="8">Methyl-accepting chemotaxis protein</fullName>
    </submittedName>
</protein>
<dbReference type="PROSITE" id="PS50885">
    <property type="entry name" value="HAMP"/>
    <property type="match status" value="2"/>
</dbReference>
<keyword evidence="1" id="KW-0145">Chemotaxis</keyword>
<evidence type="ECO:0000313" key="9">
    <source>
        <dbReference type="Proteomes" id="UP001262754"/>
    </source>
</evidence>
<sequence>MKFIDSWKISTKILTALTLLALAFTASATYSSVALKKADNATRALVAHRAPAALELARVGRMVNVIGYATYRVVAEDGPTPAARQARADIDGSTAQLLKNLEIAERLLPENAATYRTFAAQANQIAGLADQAADLALAGQDDQAKRVMTQLDPKIVGMTKEIVAFNTTAAASDDKAVVDLSLSTHKSIAINLILAIGGIALGVGVGLWVAIGKIARPLNVLSERMRRLAGGDLEVVVEAQDRGDEVGGMARAVQVFKENGVKAKALECEAERLRTASEEERRVHEAARAIAAREQARAIEQVGAGLSKLSGGDLTYRLTEAFAADYAKLREDFNTTVETLQATMEEISGNSQGIRSGAGEITVASDDLSRRTEQQAASLEETAAALEQITATVKKTAEGATHARTVVAAAKLDAETGGEVVGKAIVAMNAIETSSQGITQIIGVIDEIAFQTNLLALNAGVEAARAGDAGRGFAVVAQEVRALAQRSAEAAKEIKTLIATSTGQVSAGVDLVAQTGKALERIVGQVSQINSVVSEIAASAQEQSGGLQQVNVAINQMDQVTQQNAAMVEESTAASHALAREAQDLARLIGRFKVGEQAARAAVAGRIVRQAS</sequence>
<dbReference type="SMART" id="SM00283">
    <property type="entry name" value="MA"/>
    <property type="match status" value="1"/>
</dbReference>
<dbReference type="SUPFAM" id="SSF158472">
    <property type="entry name" value="HAMP domain-like"/>
    <property type="match status" value="1"/>
</dbReference>
<dbReference type="Gene3D" id="1.10.8.500">
    <property type="entry name" value="HAMP domain in histidine kinase"/>
    <property type="match status" value="1"/>
</dbReference>
<comment type="caution">
    <text evidence="8">The sequence shown here is derived from an EMBL/GenBank/DDBJ whole genome shotgun (WGS) entry which is preliminary data.</text>
</comment>